<evidence type="ECO:0000256" key="4">
    <source>
        <dbReference type="SAM" id="MobiDB-lite"/>
    </source>
</evidence>
<feature type="region of interest" description="Disordered" evidence="4">
    <location>
        <begin position="1198"/>
        <end position="1229"/>
    </location>
</feature>
<organism evidence="5 6">
    <name type="scientific">Phanerochaete sordida</name>
    <dbReference type="NCBI Taxonomy" id="48140"/>
    <lineage>
        <taxon>Eukaryota</taxon>
        <taxon>Fungi</taxon>
        <taxon>Dikarya</taxon>
        <taxon>Basidiomycota</taxon>
        <taxon>Agaricomycotina</taxon>
        <taxon>Agaricomycetes</taxon>
        <taxon>Polyporales</taxon>
        <taxon>Phanerochaetaceae</taxon>
        <taxon>Phanerochaete</taxon>
    </lineage>
</organism>
<protein>
    <submittedName>
        <fullName evidence="5">Uncharacterized protein</fullName>
    </submittedName>
</protein>
<feature type="compositionally biased region" description="Low complexity" evidence="4">
    <location>
        <begin position="1126"/>
        <end position="1137"/>
    </location>
</feature>
<keyword evidence="2" id="KW-0863">Zinc-finger</keyword>
<accession>A0A9P3GTC9</accession>
<proteinExistence type="predicted"/>
<dbReference type="GO" id="GO:0008270">
    <property type="term" value="F:zinc ion binding"/>
    <property type="evidence" value="ECO:0007669"/>
    <property type="project" value="UniProtKB-KW"/>
</dbReference>
<keyword evidence="3" id="KW-0862">Zinc</keyword>
<evidence type="ECO:0000256" key="2">
    <source>
        <dbReference type="ARBA" id="ARBA00022771"/>
    </source>
</evidence>
<name>A0A9P3GTC9_9APHY</name>
<dbReference type="Proteomes" id="UP000703269">
    <property type="component" value="Unassembled WGS sequence"/>
</dbReference>
<evidence type="ECO:0000313" key="5">
    <source>
        <dbReference type="EMBL" id="GJF00697.1"/>
    </source>
</evidence>
<dbReference type="SUPFAM" id="SSF57850">
    <property type="entry name" value="RING/U-box"/>
    <property type="match status" value="1"/>
</dbReference>
<keyword evidence="1" id="KW-0479">Metal-binding</keyword>
<dbReference type="EMBL" id="BPQB01000185">
    <property type="protein sequence ID" value="GJF00697.1"/>
    <property type="molecule type" value="Genomic_DNA"/>
</dbReference>
<feature type="region of interest" description="Disordered" evidence="4">
    <location>
        <begin position="1122"/>
        <end position="1165"/>
    </location>
</feature>
<evidence type="ECO:0000256" key="1">
    <source>
        <dbReference type="ARBA" id="ARBA00022723"/>
    </source>
</evidence>
<evidence type="ECO:0000313" key="6">
    <source>
        <dbReference type="Proteomes" id="UP000703269"/>
    </source>
</evidence>
<dbReference type="OrthoDB" id="3222020at2759"/>
<sequence length="1371" mass="154135">MASGPTSIRQELDDAQNTLNSTGIQKKTKALEKGLDVVGNAYDRVSDPASNPALSIIPDAAKEVWQTLQPRLQNWEQRYELLEKALDSIAGLHPAIGVAVIVFKAAIQFEVTRRQNDQKIAILRVTMMNTMEELTCLESVLPADRATAEDLIGRHLEGIIKDITAAIKRCATTCDSYQNRHVIIRALKSLPWAQKLKGFVDEFDELKDRLRDAIQLHIAGSVQQSAVQLTSLGAKIDSVLLLFQNLRTPSEQRVYDFLWRDTPPDQRSSIVQDDRRVDALLREFGKPAADGPEGPAAAAKAAVSMDVGNEIKWELKSDLDDILRKWNDASFAKFEASQEKLKAEMQTIIQRDGDRVISRILAGPHDSIKDPGIWKVWTEMGWRRCTESRLLVKALREYYAEIYACLLDGHDEAALVPVAMINDGSHAEGTEHAVEAYAVGVDPRTVKKAKVFSVDDGWTLKYISMLGVHPLLEMLDQDYSSWVTVHEINIFTEARPANWSVPSWMAYWTIGQALSTAYYYAKTQQVLWSIHQAWKQVLPSNRILVDAFMSTYAGVNSSLHRLLAGAYTVAKEVIEEQDLFDKFKSYIFDKERRLKSFLEKIRYYLDAPNAVTLLLGSDRLEEHLLPIFYLMASRIRAVVESAKEKPLHEKELSDLAYSHGQLIHAVFGRIETIKKDICGVNDLPEKDTLKKFASGLYFYLAYEDTDWRLSDYYQEFSLEDKIPPLITPFGGDADDGTPPGDAAPQSVLRYGPIELLDYESYDTPPAEAPAALDIFYPPEGQTPGAADLPVLWQGLSWYGPYEMTRIEIDMPAEAGDIRGFGLYIGGEFRLRGVRDGASVMLRTTRIAAPGEEADEDLDDVGVPERSFFSGAFTEAGDTIAGLTAHSRPDEDVWNPVQDHEKCCTFSIQPNHPEYFAIFRPPQDAFEQSRPKALWAFAREAIFHVVRAKLKKIPRWAWFKAIRDRRLRYIELYSRGVDRQWTGKWGYSCLAALVWDEIVELQTIERMIPLATIRFWRSLAYLLMRSQVMHDIWCDVCPKQGLRRTRLVCLDCLTWLRDKEGAKASTLDLCIECGKLEFTSAYHQQPHKPSHRLLQVRRPIMGDAAATYWASEGMEKIEAMFSDEQPKVPQDQDQDMQPGGEADGTSPGEEPQPEAVEGPKTSEESGEAGVIVIAENEAVQKVNAGDDVVAVVLDGQAQLARGQPPEPDQSISSAPLGGEQGVDPQPEQPGDTINKACARCKEAVTPLFWYCVECSGATYVCESCNLQDDKDRSTLVTGWQEDPVIPEKRPAEGAQHQWEHMMVLWQKRPDFAPELAPVTEAKPSESPTQDDRLKAVEDRAQRLEDHLLQMKSMLALLTSHFKLPIETSLTSD</sequence>
<feature type="region of interest" description="Disordered" evidence="4">
    <location>
        <begin position="1"/>
        <end position="21"/>
    </location>
</feature>
<keyword evidence="6" id="KW-1185">Reference proteome</keyword>
<evidence type="ECO:0000256" key="3">
    <source>
        <dbReference type="ARBA" id="ARBA00022833"/>
    </source>
</evidence>
<reference evidence="5 6" key="1">
    <citation type="submission" date="2021-08" db="EMBL/GenBank/DDBJ databases">
        <title>Draft Genome Sequence of Phanerochaete sordida strain YK-624.</title>
        <authorList>
            <person name="Mori T."/>
            <person name="Dohra H."/>
            <person name="Suzuki T."/>
            <person name="Kawagishi H."/>
            <person name="Hirai H."/>
        </authorList>
    </citation>
    <scope>NUCLEOTIDE SEQUENCE [LARGE SCALE GENOMIC DNA]</scope>
    <source>
        <strain evidence="5 6">YK-624</strain>
    </source>
</reference>
<dbReference type="Gene3D" id="3.30.60.90">
    <property type="match status" value="1"/>
</dbReference>
<dbReference type="InterPro" id="IPR043145">
    <property type="entry name" value="Znf_ZZ_sf"/>
</dbReference>
<comment type="caution">
    <text evidence="5">The sequence shown here is derived from an EMBL/GenBank/DDBJ whole genome shotgun (WGS) entry which is preliminary data.</text>
</comment>
<gene>
    <name evidence="5" type="ORF">PsYK624_169950</name>
</gene>